<proteinExistence type="predicted"/>
<reference evidence="1" key="1">
    <citation type="submission" date="2014-09" db="EMBL/GenBank/DDBJ databases">
        <authorList>
            <person name="Magalhaes I.L.F."/>
            <person name="Oliveira U."/>
            <person name="Santos F.R."/>
            <person name="Vidigal T.H.D.A."/>
            <person name="Brescovit A.D."/>
            <person name="Santos A.J."/>
        </authorList>
    </citation>
    <scope>NUCLEOTIDE SEQUENCE</scope>
    <source>
        <tissue evidence="1">Shoot tissue taken approximately 20 cm above the soil surface</tissue>
    </source>
</reference>
<protein>
    <submittedName>
        <fullName evidence="1">Uncharacterized protein</fullName>
    </submittedName>
</protein>
<sequence>MRIQYSLAGKNLFSSAICVRCRTVVSHMHSHSHRGVKKHSWR</sequence>
<dbReference type="EMBL" id="GBRH01273154">
    <property type="protein sequence ID" value="JAD24741.1"/>
    <property type="molecule type" value="Transcribed_RNA"/>
</dbReference>
<evidence type="ECO:0000313" key="1">
    <source>
        <dbReference type="EMBL" id="JAD24741.1"/>
    </source>
</evidence>
<organism evidence="1">
    <name type="scientific">Arundo donax</name>
    <name type="common">Giant reed</name>
    <name type="synonym">Donax arundinaceus</name>
    <dbReference type="NCBI Taxonomy" id="35708"/>
    <lineage>
        <taxon>Eukaryota</taxon>
        <taxon>Viridiplantae</taxon>
        <taxon>Streptophyta</taxon>
        <taxon>Embryophyta</taxon>
        <taxon>Tracheophyta</taxon>
        <taxon>Spermatophyta</taxon>
        <taxon>Magnoliopsida</taxon>
        <taxon>Liliopsida</taxon>
        <taxon>Poales</taxon>
        <taxon>Poaceae</taxon>
        <taxon>PACMAD clade</taxon>
        <taxon>Arundinoideae</taxon>
        <taxon>Arundineae</taxon>
        <taxon>Arundo</taxon>
    </lineage>
</organism>
<dbReference type="AlphaFoldDB" id="A0A0A8YG37"/>
<accession>A0A0A8YG37</accession>
<name>A0A0A8YG37_ARUDO</name>
<reference evidence="1" key="2">
    <citation type="journal article" date="2015" name="Data Brief">
        <title>Shoot transcriptome of the giant reed, Arundo donax.</title>
        <authorList>
            <person name="Barrero R.A."/>
            <person name="Guerrero F.D."/>
            <person name="Moolhuijzen P."/>
            <person name="Goolsby J.A."/>
            <person name="Tidwell J."/>
            <person name="Bellgard S.E."/>
            <person name="Bellgard M.I."/>
        </authorList>
    </citation>
    <scope>NUCLEOTIDE SEQUENCE</scope>
    <source>
        <tissue evidence="1">Shoot tissue taken approximately 20 cm above the soil surface</tissue>
    </source>
</reference>